<keyword evidence="2" id="KW-1133">Transmembrane helix</keyword>
<evidence type="ECO:0000313" key="3">
    <source>
        <dbReference type="EMBL" id="CAF1649024.1"/>
    </source>
</evidence>
<feature type="transmembrane region" description="Helical" evidence="2">
    <location>
        <begin position="7"/>
        <end position="31"/>
    </location>
</feature>
<organism evidence="3 4">
    <name type="scientific">Adineta ricciae</name>
    <name type="common">Rotifer</name>
    <dbReference type="NCBI Taxonomy" id="249248"/>
    <lineage>
        <taxon>Eukaryota</taxon>
        <taxon>Metazoa</taxon>
        <taxon>Spiralia</taxon>
        <taxon>Gnathifera</taxon>
        <taxon>Rotifera</taxon>
        <taxon>Eurotatoria</taxon>
        <taxon>Bdelloidea</taxon>
        <taxon>Adinetida</taxon>
        <taxon>Adinetidae</taxon>
        <taxon>Adineta</taxon>
    </lineage>
</organism>
<name>A0A816EPP1_ADIRI</name>
<gene>
    <name evidence="3" type="ORF">XAT740_LOCUS54621</name>
</gene>
<dbReference type="EMBL" id="CAJNOR010009877">
    <property type="protein sequence ID" value="CAF1649024.1"/>
    <property type="molecule type" value="Genomic_DNA"/>
</dbReference>
<keyword evidence="2" id="KW-0812">Transmembrane</keyword>
<reference evidence="3" key="1">
    <citation type="submission" date="2021-02" db="EMBL/GenBank/DDBJ databases">
        <authorList>
            <person name="Nowell W R."/>
        </authorList>
    </citation>
    <scope>NUCLEOTIDE SEQUENCE</scope>
</reference>
<dbReference type="AlphaFoldDB" id="A0A816EPP1"/>
<sequence length="182" mass="19946">MATTAQIFTIIGLLCTPMISIAALVLALAAMNCSLGVRSLYVRILGFIFDYATKIKNDKELSNESSDEPSTSTPNSSTSNLVERSSDDPIEMTSDTPLVSGSTKNDETKSNETNETSLETALDVQQKVSRGSSQSDIQFRLGDIMDYTRQGLEAIVDDEVTKRFSSAEEMAVWNLLTRTQQQ</sequence>
<feature type="non-terminal residue" evidence="3">
    <location>
        <position position="182"/>
    </location>
</feature>
<keyword evidence="2" id="KW-0472">Membrane</keyword>
<evidence type="ECO:0000256" key="2">
    <source>
        <dbReference type="SAM" id="Phobius"/>
    </source>
</evidence>
<evidence type="ECO:0000313" key="4">
    <source>
        <dbReference type="Proteomes" id="UP000663828"/>
    </source>
</evidence>
<feature type="compositionally biased region" description="Polar residues" evidence="1">
    <location>
        <begin position="93"/>
        <end position="103"/>
    </location>
</feature>
<dbReference type="Proteomes" id="UP000663828">
    <property type="component" value="Unassembled WGS sequence"/>
</dbReference>
<protein>
    <submittedName>
        <fullName evidence="3">Uncharacterized protein</fullName>
    </submittedName>
</protein>
<evidence type="ECO:0000256" key="1">
    <source>
        <dbReference type="SAM" id="MobiDB-lite"/>
    </source>
</evidence>
<proteinExistence type="predicted"/>
<accession>A0A816EPP1</accession>
<keyword evidence="4" id="KW-1185">Reference proteome</keyword>
<comment type="caution">
    <text evidence="3">The sequence shown here is derived from an EMBL/GenBank/DDBJ whole genome shotgun (WGS) entry which is preliminary data.</text>
</comment>
<feature type="compositionally biased region" description="Low complexity" evidence="1">
    <location>
        <begin position="68"/>
        <end position="80"/>
    </location>
</feature>
<feature type="region of interest" description="Disordered" evidence="1">
    <location>
        <begin position="59"/>
        <end position="129"/>
    </location>
</feature>